<dbReference type="Gene3D" id="1.10.287.1060">
    <property type="entry name" value="ESAT-6-like"/>
    <property type="match status" value="1"/>
</dbReference>
<accession>A0ABY9I0D3</accession>
<sequence>MTSPAGGFGLADDPIVQAKNKIINTAEAVSRQSRELADILATAGAGWTGAGASGFTSAQLVINEDHDGIRRLLNVLHHAVGTTKNLSNANDEEVRAAFNSVKEPAAPANTSGLNGV</sequence>
<dbReference type="RefSeq" id="WP_123462656.1">
    <property type="nucleotide sequence ID" value="NZ_CP120992.1"/>
</dbReference>
<evidence type="ECO:0000313" key="1">
    <source>
        <dbReference type="EMBL" id="WLQ40285.1"/>
    </source>
</evidence>
<organism evidence="1 2">
    <name type="scientific">Streptomyces laculatispora</name>
    <dbReference type="NCBI Taxonomy" id="887464"/>
    <lineage>
        <taxon>Bacteria</taxon>
        <taxon>Bacillati</taxon>
        <taxon>Actinomycetota</taxon>
        <taxon>Actinomycetes</taxon>
        <taxon>Kitasatosporales</taxon>
        <taxon>Streptomycetaceae</taxon>
        <taxon>Streptomyces</taxon>
    </lineage>
</organism>
<evidence type="ECO:0008006" key="3">
    <source>
        <dbReference type="Google" id="ProtNLM"/>
    </source>
</evidence>
<proteinExistence type="predicted"/>
<dbReference type="InterPro" id="IPR036689">
    <property type="entry name" value="ESAT-6-like_sf"/>
</dbReference>
<keyword evidence="2" id="KW-1185">Reference proteome</keyword>
<gene>
    <name evidence="1" type="ORF">P8A22_09905</name>
</gene>
<dbReference type="SUPFAM" id="SSF140453">
    <property type="entry name" value="EsxAB dimer-like"/>
    <property type="match status" value="1"/>
</dbReference>
<dbReference type="EMBL" id="CP120992">
    <property type="protein sequence ID" value="WLQ40285.1"/>
    <property type="molecule type" value="Genomic_DNA"/>
</dbReference>
<evidence type="ECO:0000313" key="2">
    <source>
        <dbReference type="Proteomes" id="UP001229952"/>
    </source>
</evidence>
<reference evidence="1 2" key="1">
    <citation type="submission" date="2023-03" db="EMBL/GenBank/DDBJ databases">
        <title>Isolation and description of six Streptomyces strains from soil environments, able to metabolize different microbial glucans.</title>
        <authorList>
            <person name="Widen T."/>
            <person name="Larsbrink J."/>
        </authorList>
    </citation>
    <scope>NUCLEOTIDE SEQUENCE [LARGE SCALE GENOMIC DNA]</scope>
    <source>
        <strain evidence="1 2">Mut2</strain>
    </source>
</reference>
<name>A0ABY9I0D3_9ACTN</name>
<protein>
    <recommendedName>
        <fullName evidence="3">WXG100 family type VII secretion target</fullName>
    </recommendedName>
</protein>
<dbReference type="Proteomes" id="UP001229952">
    <property type="component" value="Chromosome"/>
</dbReference>